<dbReference type="InterPro" id="IPR024655">
    <property type="entry name" value="Asl1_glyco_hydro_catalytic"/>
</dbReference>
<dbReference type="SUPFAM" id="SSF51445">
    <property type="entry name" value="(Trans)glycosidases"/>
    <property type="match status" value="1"/>
</dbReference>
<dbReference type="GO" id="GO:0071966">
    <property type="term" value="P:fungal-type cell wall polysaccharide metabolic process"/>
    <property type="evidence" value="ECO:0007669"/>
    <property type="project" value="TreeGrafter"/>
</dbReference>
<dbReference type="Pfam" id="PF11790">
    <property type="entry name" value="Glyco_hydro_cc"/>
    <property type="match status" value="1"/>
</dbReference>
<dbReference type="Proteomes" id="UP000196655">
    <property type="component" value="Unassembled WGS sequence"/>
</dbReference>
<proteinExistence type="predicted"/>
<dbReference type="OrthoDB" id="9809583at2"/>
<organism evidence="2 3">
    <name type="scientific">Inquilinus limosus</name>
    <dbReference type="NCBI Taxonomy" id="171674"/>
    <lineage>
        <taxon>Bacteria</taxon>
        <taxon>Pseudomonadati</taxon>
        <taxon>Pseudomonadota</taxon>
        <taxon>Alphaproteobacteria</taxon>
        <taxon>Rhodospirillales</taxon>
        <taxon>Rhodospirillaceae</taxon>
        <taxon>Inquilinus</taxon>
    </lineage>
</organism>
<dbReference type="AlphaFoldDB" id="A0A211ZFK8"/>
<evidence type="ECO:0000313" key="3">
    <source>
        <dbReference type="Proteomes" id="UP000196655"/>
    </source>
</evidence>
<dbReference type="PANTHER" id="PTHR34154:SF3">
    <property type="entry name" value="ALKALI-SENSITIVE LINKAGE PROTEIN 1"/>
    <property type="match status" value="1"/>
</dbReference>
<accession>A0A211ZFK8</accession>
<dbReference type="InterPro" id="IPR053183">
    <property type="entry name" value="ASL1"/>
</dbReference>
<evidence type="ECO:0000313" key="2">
    <source>
        <dbReference type="EMBL" id="OWJ64025.1"/>
    </source>
</evidence>
<protein>
    <recommendedName>
        <fullName evidence="1">Asl1-like glycosyl hydrolase catalytic domain-containing protein</fullName>
    </recommendedName>
</protein>
<dbReference type="Gene3D" id="3.20.20.80">
    <property type="entry name" value="Glycosidases"/>
    <property type="match status" value="1"/>
</dbReference>
<comment type="caution">
    <text evidence="2">The sequence shown here is derived from an EMBL/GenBank/DDBJ whole genome shotgun (WGS) entry which is preliminary data.</text>
</comment>
<keyword evidence="3" id="KW-1185">Reference proteome</keyword>
<dbReference type="EMBL" id="NHON01000071">
    <property type="protein sequence ID" value="OWJ64025.1"/>
    <property type="molecule type" value="Genomic_DNA"/>
</dbReference>
<reference evidence="3" key="1">
    <citation type="submission" date="2017-05" db="EMBL/GenBank/DDBJ databases">
        <authorList>
            <person name="Macchi M."/>
            <person name="Festa S."/>
            <person name="Coppotelli B.M."/>
            <person name="Morelli I.S."/>
        </authorList>
    </citation>
    <scope>NUCLEOTIDE SEQUENCE [LARGE SCALE GENOMIC DNA]</scope>
    <source>
        <strain evidence="3">I</strain>
    </source>
</reference>
<dbReference type="PANTHER" id="PTHR34154">
    <property type="entry name" value="ALKALI-SENSITIVE LINKAGE PROTEIN 1"/>
    <property type="match status" value="1"/>
</dbReference>
<dbReference type="InterPro" id="IPR017853">
    <property type="entry name" value="GH"/>
</dbReference>
<name>A0A211ZFK8_9PROT</name>
<evidence type="ECO:0000259" key="1">
    <source>
        <dbReference type="Pfam" id="PF11790"/>
    </source>
</evidence>
<sequence length="305" mass="33068">MAFPWRIGMLGPSPSIIGTAAIEVEMKLAALFCAVLCALPIAAPAGAGDKKGIAIGQKDAGAAGTIQKLNARWYYTWNAEPIAQAGSAQFVPMIWSDGANMDRQVARLGPDAKPCALLAFNEPDGKRQADMSVDEAVGAWDRIRPLARRIGSPAAVNPLGPWFEDFSRRMADQGKEYDFVAVHWYGAPSAKSFLRKIDDIHAAYGKPIWITEFAVSDWAARDGRKSRYSTAATERFMRTVLPELERRPYVERYAWMGAGAYREATVSSRLVDDSGALTPLGRIYAEFDGDAAGSVTDEPACAAGE</sequence>
<gene>
    <name evidence="2" type="ORF">BWR60_26855</name>
</gene>
<feature type="domain" description="Asl1-like glycosyl hydrolase catalytic" evidence="1">
    <location>
        <begin position="53"/>
        <end position="284"/>
    </location>
</feature>